<dbReference type="Gene3D" id="3.90.10.10">
    <property type="entry name" value="Cytochrome C3"/>
    <property type="match status" value="1"/>
</dbReference>
<reference evidence="5 6" key="1">
    <citation type="submission" date="2017-09" db="EMBL/GenBank/DDBJ databases">
        <title>Arcobacter canalis sp. nov., a new species isolated from a water canal contaminated with urban sewage.</title>
        <authorList>
            <person name="Perez-Cataluna A."/>
            <person name="Salas-Masso N."/>
            <person name="Figueras M.J."/>
        </authorList>
    </citation>
    <scope>NUCLEOTIDE SEQUENCE [LARGE SCALE GENOMIC DNA]</scope>
    <source>
        <strain evidence="5 6">F98-3</strain>
    </source>
</reference>
<dbReference type="InterPro" id="IPR032897">
    <property type="entry name" value="Sulfite_reductase"/>
</dbReference>
<dbReference type="SUPFAM" id="SSF48695">
    <property type="entry name" value="Multiheme cytochromes"/>
    <property type="match status" value="1"/>
</dbReference>
<reference evidence="4 7" key="2">
    <citation type="submission" date="2018-08" db="EMBL/GenBank/DDBJ databases">
        <title>Complete genome of the Arcobacter molluscorum type strain LMG 25693.</title>
        <authorList>
            <person name="Miller W.G."/>
            <person name="Yee E."/>
            <person name="Bono J.L."/>
        </authorList>
    </citation>
    <scope>NUCLEOTIDE SEQUENCE [LARGE SCALE GENOMIC DNA]</scope>
    <source>
        <strain evidence="4 7">CECT 7696</strain>
    </source>
</reference>
<evidence type="ECO:0000256" key="1">
    <source>
        <dbReference type="ARBA" id="ARBA00022729"/>
    </source>
</evidence>
<dbReference type="Gene3D" id="1.20.140.10">
    <property type="entry name" value="Butyryl-CoA Dehydrogenase, subunit A, domain 3"/>
    <property type="match status" value="1"/>
</dbReference>
<organism evidence="5 6">
    <name type="scientific">Malaciobacter molluscorum LMG 25693</name>
    <dbReference type="NCBI Taxonomy" id="870501"/>
    <lineage>
        <taxon>Bacteria</taxon>
        <taxon>Pseudomonadati</taxon>
        <taxon>Campylobacterota</taxon>
        <taxon>Epsilonproteobacteria</taxon>
        <taxon>Campylobacterales</taxon>
        <taxon>Arcobacteraceae</taxon>
        <taxon>Malaciobacter</taxon>
    </lineage>
</organism>
<proteinExistence type="inferred from homology"/>
<dbReference type="GO" id="GO:0070814">
    <property type="term" value="P:hydrogen sulfide biosynthetic process"/>
    <property type="evidence" value="ECO:0007669"/>
    <property type="project" value="InterPro"/>
</dbReference>
<dbReference type="Gene3D" id="1.10.1130.10">
    <property type="entry name" value="Flavocytochrome C3, Chain A"/>
    <property type="match status" value="2"/>
</dbReference>
<evidence type="ECO:0000313" key="6">
    <source>
        <dbReference type="Proteomes" id="UP000221222"/>
    </source>
</evidence>
<feature type="domain" description="Cytochrome c-552/4" evidence="3">
    <location>
        <begin position="143"/>
        <end position="166"/>
    </location>
</feature>
<evidence type="ECO:0000259" key="3">
    <source>
        <dbReference type="Pfam" id="PF13435"/>
    </source>
</evidence>
<keyword evidence="6" id="KW-1185">Reference proteome</keyword>
<dbReference type="InterPro" id="IPR051829">
    <property type="entry name" value="Multiheme_Cytochr_ET"/>
</dbReference>
<dbReference type="Proteomes" id="UP000262712">
    <property type="component" value="Chromosome"/>
</dbReference>
<dbReference type="UniPathway" id="UPA00370"/>
<name>A0A2G1DKD2_9BACT</name>
<gene>
    <name evidence="4" type="ORF">AMOL_1976</name>
    <name evidence="5" type="ORF">CPU12_04185</name>
</gene>
<evidence type="ECO:0000256" key="2">
    <source>
        <dbReference type="SAM" id="SignalP"/>
    </source>
</evidence>
<dbReference type="InterPro" id="IPR036280">
    <property type="entry name" value="Multihaem_cyt_sf"/>
</dbReference>
<evidence type="ECO:0000313" key="4">
    <source>
        <dbReference type="EMBL" id="AXX92936.1"/>
    </source>
</evidence>
<feature type="chain" id="PRO_5044573603" evidence="2">
    <location>
        <begin position="26"/>
        <end position="703"/>
    </location>
</feature>
<dbReference type="GO" id="GO:0020037">
    <property type="term" value="F:heme binding"/>
    <property type="evidence" value="ECO:0007669"/>
    <property type="project" value="InterPro"/>
</dbReference>
<dbReference type="KEGG" id="amol:AMOL_1976"/>
<dbReference type="EMBL" id="NXFY01000004">
    <property type="protein sequence ID" value="PHO18766.1"/>
    <property type="molecule type" value="Genomic_DNA"/>
</dbReference>
<evidence type="ECO:0000313" key="5">
    <source>
        <dbReference type="EMBL" id="PHO18766.1"/>
    </source>
</evidence>
<dbReference type="Proteomes" id="UP000221222">
    <property type="component" value="Unassembled WGS sequence"/>
</dbReference>
<dbReference type="PANTHER" id="PTHR35038:SF8">
    <property type="entry name" value="C-TYPE POLYHEME CYTOCHROME OMCC"/>
    <property type="match status" value="1"/>
</dbReference>
<dbReference type="RefSeq" id="WP_099341824.1">
    <property type="nucleotide sequence ID" value="NZ_CP032098.1"/>
</dbReference>
<dbReference type="PANTHER" id="PTHR35038">
    <property type="entry name" value="DISSIMILATORY SULFITE REDUCTASE SIRA"/>
    <property type="match status" value="1"/>
</dbReference>
<dbReference type="GO" id="GO:0016002">
    <property type="term" value="F:sulfite reductase activity"/>
    <property type="evidence" value="ECO:0007669"/>
    <property type="project" value="InterPro"/>
</dbReference>
<sequence>MRSINKRLFVCLFICIGIMVNIAFASSHNNNSPQMSKDAQEIIAKNEGTKDTRGVITLRDYVIQEKARYDWIFKHHPIFTTYLPNGKVVGKLNVVDRGEEFVHAGHGNDFQKYSKRKGITSTMYRLPSTDPLVFPNKFVGPEKCGECHAAQYEKWSRSRHSSTIRFPGEHPEVNNELNKSVFGKDTASILPKGITPDSIYCTVGHLRTKMGYFDAWLLRGTYHVVGGLLKDGTGTVVAGSNQFQRTWANDLTPEVAKKIRKFIPNFPVTLEEHGENSGYVRGLASYAARYKKAMAVQAASSYCQVCHPWKFDYKTEKEFYADLGNSKSLQKHTISKGISCEECHGAGGHLKGGEGLRTSNCERCHQRFSFRPFLAEKFRNSKDPNLKARAAELGLTSKFKSAGPGCGTEGSQSYFTAHYEAGMRCTTCHDPHDVSGYVVTTTAKKGGVYEDTGDYLSSFYTKPAIRKSCASCHKEAAKIVKNTKDTHSKVSCASCHMPYLMSCENFYAVQYQDHAGFDTQRRSHIWKINVSPDKKTLNPPPGQPRVQTVPKKYKDWYIAKNDEGHNYIDLMWACGKTSWADKDMIDNKGCHSIVQSKLKKTLHFKDQSRIYDEVIGWQKPIKKIYSEVTVAIKGIYEMLEVTKLSVEDRSRVNELIEKAQEAMDLIKKDGSWGVHGFKYTERRAKAAQAYVQEAQNILSKASK</sequence>
<dbReference type="CDD" id="cd08168">
    <property type="entry name" value="Cytochrom_C3"/>
    <property type="match status" value="1"/>
</dbReference>
<evidence type="ECO:0000313" key="7">
    <source>
        <dbReference type="Proteomes" id="UP000262712"/>
    </source>
</evidence>
<keyword evidence="1 2" id="KW-0732">Signal</keyword>
<dbReference type="Pfam" id="PF13435">
    <property type="entry name" value="Cytochrome_C554"/>
    <property type="match status" value="1"/>
</dbReference>
<dbReference type="InterPro" id="IPR023155">
    <property type="entry name" value="Cyt_c-552/4"/>
</dbReference>
<protein>
    <submittedName>
        <fullName evidence="4 5">Cytochrome C</fullName>
    </submittedName>
</protein>
<feature type="signal peptide" evidence="2">
    <location>
        <begin position="1"/>
        <end position="25"/>
    </location>
</feature>
<accession>A0A2G1DKD2</accession>
<dbReference type="HAMAP" id="MF_02023">
    <property type="entry name" value="Sulfite_red"/>
    <property type="match status" value="1"/>
</dbReference>
<dbReference type="EMBL" id="CP032098">
    <property type="protein sequence ID" value="AXX92936.1"/>
    <property type="molecule type" value="Genomic_DNA"/>
</dbReference>
<dbReference type="AlphaFoldDB" id="A0A2G1DKD2"/>